<organism evidence="2">
    <name type="scientific">Siphoviridae sp. ctnN38</name>
    <dbReference type="NCBI Taxonomy" id="2826455"/>
    <lineage>
        <taxon>Viruses</taxon>
        <taxon>Duplodnaviria</taxon>
        <taxon>Heunggongvirae</taxon>
        <taxon>Uroviricota</taxon>
        <taxon>Caudoviricetes</taxon>
    </lineage>
</organism>
<reference evidence="2" key="1">
    <citation type="journal article" date="2021" name="Proc. Natl. Acad. Sci. U.S.A.">
        <title>A Catalog of Tens of Thousands of Viruses from Human Metagenomes Reveals Hidden Associations with Chronic Diseases.</title>
        <authorList>
            <person name="Tisza M.J."/>
            <person name="Buck C.B."/>
        </authorList>
    </citation>
    <scope>NUCLEOTIDE SEQUENCE</scope>
    <source>
        <strain evidence="2">CtnN38</strain>
    </source>
</reference>
<keyword evidence="1" id="KW-0812">Transmembrane</keyword>
<feature type="transmembrane region" description="Helical" evidence="1">
    <location>
        <begin position="32"/>
        <end position="49"/>
    </location>
</feature>
<keyword evidence="1" id="KW-1133">Transmembrane helix</keyword>
<name>A0A8S5N6Z7_9CAUD</name>
<evidence type="ECO:0000313" key="2">
    <source>
        <dbReference type="EMBL" id="DAD90127.1"/>
    </source>
</evidence>
<evidence type="ECO:0000256" key="1">
    <source>
        <dbReference type="SAM" id="Phobius"/>
    </source>
</evidence>
<sequence>MRFQPVKKLESQICLFFIQVWNHYFLFCKSHFFSPLFLSIIFFEFTISVKQQGAVSSRFNRLIISRFHSWGVPCLFHGD</sequence>
<dbReference type="EMBL" id="BK015077">
    <property type="protein sequence ID" value="DAD90127.1"/>
    <property type="molecule type" value="Genomic_DNA"/>
</dbReference>
<keyword evidence="1" id="KW-0472">Membrane</keyword>
<protein>
    <submittedName>
        <fullName evidence="2">Uncharacterized protein</fullName>
    </submittedName>
</protein>
<proteinExistence type="predicted"/>
<accession>A0A8S5N6Z7</accession>